<feature type="chain" id="PRO_5026330944" description="Secreted protein" evidence="1">
    <location>
        <begin position="24"/>
        <end position="214"/>
    </location>
</feature>
<protein>
    <recommendedName>
        <fullName evidence="4">Secreted protein</fullName>
    </recommendedName>
</protein>
<name>A0A6G0WIY9_9STRA</name>
<sequence>MQLTKAALIAMAATAATVQGNNATDACWAKVKAVVDPAFSSDAIKSCAKDIQTAAPSWWDVIVENTKQVFNSTLTFFASGDWNAPTLKAFNDSKVCQQWYTGVSTAIKQIEPPCSFAVSNQTQVLTSKWNYTSAEFIELSKSWKGSDSPVVANTTAAPAANNISTPSTSPSAAPTTTLATTTTTVAPTTTAAKSNAATAAAGLTAVLALTVAVL</sequence>
<dbReference type="Proteomes" id="UP000481153">
    <property type="component" value="Unassembled WGS sequence"/>
</dbReference>
<evidence type="ECO:0000313" key="2">
    <source>
        <dbReference type="EMBL" id="KAF0727205.1"/>
    </source>
</evidence>
<keyword evidence="3" id="KW-1185">Reference proteome</keyword>
<reference evidence="2 3" key="1">
    <citation type="submission" date="2019-07" db="EMBL/GenBank/DDBJ databases">
        <title>Genomics analysis of Aphanomyces spp. identifies a new class of oomycete effector associated with host adaptation.</title>
        <authorList>
            <person name="Gaulin E."/>
        </authorList>
    </citation>
    <scope>NUCLEOTIDE SEQUENCE [LARGE SCALE GENOMIC DNA]</scope>
    <source>
        <strain evidence="2 3">ATCC 201684</strain>
    </source>
</reference>
<organism evidence="2 3">
    <name type="scientific">Aphanomyces euteiches</name>
    <dbReference type="NCBI Taxonomy" id="100861"/>
    <lineage>
        <taxon>Eukaryota</taxon>
        <taxon>Sar</taxon>
        <taxon>Stramenopiles</taxon>
        <taxon>Oomycota</taxon>
        <taxon>Saprolegniomycetes</taxon>
        <taxon>Saprolegniales</taxon>
        <taxon>Verrucalvaceae</taxon>
        <taxon>Aphanomyces</taxon>
    </lineage>
</organism>
<accession>A0A6G0WIY9</accession>
<feature type="signal peptide" evidence="1">
    <location>
        <begin position="1"/>
        <end position="23"/>
    </location>
</feature>
<dbReference type="AlphaFoldDB" id="A0A6G0WIY9"/>
<comment type="caution">
    <text evidence="2">The sequence shown here is derived from an EMBL/GenBank/DDBJ whole genome shotgun (WGS) entry which is preliminary data.</text>
</comment>
<gene>
    <name evidence="2" type="ORF">Ae201684_014734</name>
</gene>
<evidence type="ECO:0000256" key="1">
    <source>
        <dbReference type="SAM" id="SignalP"/>
    </source>
</evidence>
<evidence type="ECO:0008006" key="4">
    <source>
        <dbReference type="Google" id="ProtNLM"/>
    </source>
</evidence>
<evidence type="ECO:0000313" key="3">
    <source>
        <dbReference type="Proteomes" id="UP000481153"/>
    </source>
</evidence>
<proteinExistence type="predicted"/>
<dbReference type="EMBL" id="VJMJ01000200">
    <property type="protein sequence ID" value="KAF0727205.1"/>
    <property type="molecule type" value="Genomic_DNA"/>
</dbReference>
<keyword evidence="1" id="KW-0732">Signal</keyword>
<dbReference type="VEuPathDB" id="FungiDB:AeMF1_000118"/>